<gene>
    <name evidence="1" type="ORF">H5410_057917</name>
</gene>
<sequence length="165" mass="18148">MSSQTRRLDCRDMLCFDFVSWRIRRFVRGLTPTIRSYVFRSSREGASFQTIVSAAREAELLERDDFGGPKRVRMWVVSGTSPEGGRPVGVLRVGRGGYSMPGSSAVGGDPHRGLAMVRGDRGVPRFVGVHIGLGPTTPILLTRSPVRRFKDLARGGIEGVGIRYP</sequence>
<evidence type="ECO:0000313" key="1">
    <source>
        <dbReference type="EMBL" id="KAG5577783.1"/>
    </source>
</evidence>
<keyword evidence="2" id="KW-1185">Reference proteome</keyword>
<proteinExistence type="predicted"/>
<comment type="caution">
    <text evidence="1">The sequence shown here is derived from an EMBL/GenBank/DDBJ whole genome shotgun (WGS) entry which is preliminary data.</text>
</comment>
<reference evidence="1 2" key="1">
    <citation type="submission" date="2020-09" db="EMBL/GenBank/DDBJ databases">
        <title>De no assembly of potato wild relative species, Solanum commersonii.</title>
        <authorList>
            <person name="Cho K."/>
        </authorList>
    </citation>
    <scope>NUCLEOTIDE SEQUENCE [LARGE SCALE GENOMIC DNA]</scope>
    <source>
        <strain evidence="1">LZ3.2</strain>
        <tissue evidence="1">Leaf</tissue>
    </source>
</reference>
<dbReference type="Proteomes" id="UP000824120">
    <property type="component" value="Chromosome 11"/>
</dbReference>
<accession>A0A9J5WRD3</accession>
<protein>
    <submittedName>
        <fullName evidence="1">Uncharacterized protein</fullName>
    </submittedName>
</protein>
<dbReference type="AlphaFoldDB" id="A0A9J5WRD3"/>
<name>A0A9J5WRD3_SOLCO</name>
<dbReference type="EMBL" id="JACXVP010000011">
    <property type="protein sequence ID" value="KAG5577783.1"/>
    <property type="molecule type" value="Genomic_DNA"/>
</dbReference>
<organism evidence="1 2">
    <name type="scientific">Solanum commersonii</name>
    <name type="common">Commerson's wild potato</name>
    <name type="synonym">Commerson's nightshade</name>
    <dbReference type="NCBI Taxonomy" id="4109"/>
    <lineage>
        <taxon>Eukaryota</taxon>
        <taxon>Viridiplantae</taxon>
        <taxon>Streptophyta</taxon>
        <taxon>Embryophyta</taxon>
        <taxon>Tracheophyta</taxon>
        <taxon>Spermatophyta</taxon>
        <taxon>Magnoliopsida</taxon>
        <taxon>eudicotyledons</taxon>
        <taxon>Gunneridae</taxon>
        <taxon>Pentapetalae</taxon>
        <taxon>asterids</taxon>
        <taxon>lamiids</taxon>
        <taxon>Solanales</taxon>
        <taxon>Solanaceae</taxon>
        <taxon>Solanoideae</taxon>
        <taxon>Solaneae</taxon>
        <taxon>Solanum</taxon>
    </lineage>
</organism>
<evidence type="ECO:0000313" key="2">
    <source>
        <dbReference type="Proteomes" id="UP000824120"/>
    </source>
</evidence>